<reference evidence="1 2" key="1">
    <citation type="submission" date="2020-07" db="EMBL/GenBank/DDBJ databases">
        <title>Genomic characterization of Flavobacterium psychrophilum strains.</title>
        <authorList>
            <person name="Castillo D."/>
            <person name="Jorgensen J."/>
            <person name="Middelboe M."/>
        </authorList>
    </citation>
    <scope>NUCLEOTIDE SEQUENCE [LARGE SCALE GENOMIC DNA]</scope>
    <source>
        <strain evidence="1 2">FPS-R7</strain>
    </source>
</reference>
<dbReference type="AlphaFoldDB" id="A0A7U2RAU2"/>
<evidence type="ECO:0000313" key="1">
    <source>
        <dbReference type="EMBL" id="QRE05316.1"/>
    </source>
</evidence>
<gene>
    <name evidence="1" type="ORF">H0H26_06940</name>
</gene>
<name>A0A7U2RAU2_FLAPS</name>
<sequence length="82" mass="9437">MTKAEQYQEIILQTNEWFDAKLEQLQSLIDKKSDSKIFFEGENGEKIELPDELKKGFFFGVETAIEVFGAFPVKITKTNDSN</sequence>
<dbReference type="RefSeq" id="WP_063742635.1">
    <property type="nucleotide sequence ID" value="NZ_CP059075.1"/>
</dbReference>
<dbReference type="Proteomes" id="UP000596329">
    <property type="component" value="Chromosome"/>
</dbReference>
<accession>A0A7U2RAU2</accession>
<evidence type="ECO:0008006" key="3">
    <source>
        <dbReference type="Google" id="ProtNLM"/>
    </source>
</evidence>
<evidence type="ECO:0000313" key="2">
    <source>
        <dbReference type="Proteomes" id="UP000596329"/>
    </source>
</evidence>
<proteinExistence type="predicted"/>
<dbReference type="EMBL" id="CP059075">
    <property type="protein sequence ID" value="QRE05316.1"/>
    <property type="molecule type" value="Genomic_DNA"/>
</dbReference>
<organism evidence="1 2">
    <name type="scientific">Flavobacterium psychrophilum</name>
    <dbReference type="NCBI Taxonomy" id="96345"/>
    <lineage>
        <taxon>Bacteria</taxon>
        <taxon>Pseudomonadati</taxon>
        <taxon>Bacteroidota</taxon>
        <taxon>Flavobacteriia</taxon>
        <taxon>Flavobacteriales</taxon>
        <taxon>Flavobacteriaceae</taxon>
        <taxon>Flavobacterium</taxon>
    </lineage>
</organism>
<protein>
    <recommendedName>
        <fullName evidence="3">Phage protein</fullName>
    </recommendedName>
</protein>